<name>A0A081EU85_9EURY</name>
<dbReference type="RefSeq" id="WP_050023035.1">
    <property type="nucleotide sequence ID" value="NZ_JNFH02000002.1"/>
</dbReference>
<dbReference type="CDD" id="cd00293">
    <property type="entry name" value="USP-like"/>
    <property type="match status" value="1"/>
</dbReference>
<dbReference type="Gene3D" id="3.40.50.620">
    <property type="entry name" value="HUPs"/>
    <property type="match status" value="1"/>
</dbReference>
<evidence type="ECO:0000259" key="2">
    <source>
        <dbReference type="Pfam" id="PF00582"/>
    </source>
</evidence>
<accession>A0A081EU85</accession>
<evidence type="ECO:0000313" key="4">
    <source>
        <dbReference type="Proteomes" id="UP000053331"/>
    </source>
</evidence>
<dbReference type="Proteomes" id="UP000053331">
    <property type="component" value="Unassembled WGS sequence"/>
</dbReference>
<dbReference type="InterPro" id="IPR006016">
    <property type="entry name" value="UspA"/>
</dbReference>
<comment type="similarity">
    <text evidence="1">Belongs to the universal stress protein A family.</text>
</comment>
<evidence type="ECO:0000256" key="1">
    <source>
        <dbReference type="ARBA" id="ARBA00008791"/>
    </source>
</evidence>
<dbReference type="AlphaFoldDB" id="A0A081EU85"/>
<sequence length="142" mass="15197">MYRVLLPVGGDVEHALSAAEAVISLPNAASEVEVEILNVYEGFEVSGEGGRVDSENVWNEENYPDSVDAVEERLTEAGVSVSRRREHGEPAEAIIDVAEELGVDSITMAGRRRSPTGKALFGSTTQSVLLAADRPVTVTLDE</sequence>
<keyword evidence="4" id="KW-1185">Reference proteome</keyword>
<protein>
    <submittedName>
        <fullName evidence="3">Universal stress protein UspA</fullName>
    </submittedName>
</protein>
<dbReference type="InterPro" id="IPR014729">
    <property type="entry name" value="Rossmann-like_a/b/a_fold"/>
</dbReference>
<feature type="domain" description="UspA" evidence="2">
    <location>
        <begin position="3"/>
        <end position="138"/>
    </location>
</feature>
<dbReference type="SUPFAM" id="SSF52402">
    <property type="entry name" value="Adenine nucleotide alpha hydrolases-like"/>
    <property type="match status" value="1"/>
</dbReference>
<dbReference type="PANTHER" id="PTHR46268">
    <property type="entry name" value="STRESS RESPONSE PROTEIN NHAX"/>
    <property type="match status" value="1"/>
</dbReference>
<comment type="caution">
    <text evidence="3">The sequence shown here is derived from an EMBL/GenBank/DDBJ whole genome shotgun (WGS) entry which is preliminary data.</text>
</comment>
<gene>
    <name evidence="3" type="ORF">FK85_07815</name>
</gene>
<dbReference type="EMBL" id="JNFH02000002">
    <property type="protein sequence ID" value="KDS90973.1"/>
    <property type="molecule type" value="Genomic_DNA"/>
</dbReference>
<dbReference type="Pfam" id="PF00582">
    <property type="entry name" value="Usp"/>
    <property type="match status" value="1"/>
</dbReference>
<evidence type="ECO:0000313" key="3">
    <source>
        <dbReference type="EMBL" id="KDS90973.1"/>
    </source>
</evidence>
<organism evidence="3 4">
    <name type="scientific">Halorubrum saccharovorum</name>
    <dbReference type="NCBI Taxonomy" id="2248"/>
    <lineage>
        <taxon>Archaea</taxon>
        <taxon>Methanobacteriati</taxon>
        <taxon>Methanobacteriota</taxon>
        <taxon>Stenosarchaea group</taxon>
        <taxon>Halobacteria</taxon>
        <taxon>Halobacteriales</taxon>
        <taxon>Haloferacaceae</taxon>
        <taxon>Halorubrum</taxon>
    </lineage>
</organism>
<proteinExistence type="inferred from homology"/>
<dbReference type="PANTHER" id="PTHR46268:SF6">
    <property type="entry name" value="UNIVERSAL STRESS PROTEIN UP12"/>
    <property type="match status" value="1"/>
</dbReference>
<reference evidence="3 4" key="1">
    <citation type="journal article" date="2015" name="Genome Announc.">
        <title>Draft genome sequence of a Halorubrum H3 strain isolated from the burlinskoye salt lake (Altai Krai, Russia).</title>
        <authorList>
            <person name="Rozanov A.S."/>
            <person name="Bryanskaya A.V."/>
            <person name="Malup T.K."/>
            <person name="Kotenko A.V."/>
            <person name="Peltek S.E."/>
        </authorList>
    </citation>
    <scope>NUCLEOTIDE SEQUENCE [LARGE SCALE GENOMIC DNA]</scope>
    <source>
        <strain evidence="3 4">H3</strain>
    </source>
</reference>
<dbReference type="OrthoDB" id="342236at2157"/>